<dbReference type="EMBL" id="CP060731">
    <property type="protein sequence ID" value="QNN77222.1"/>
    <property type="molecule type" value="Genomic_DNA"/>
</dbReference>
<dbReference type="RefSeq" id="WP_187572870.1">
    <property type="nucleotide sequence ID" value="NZ_CP060731.1"/>
</dbReference>
<proteinExistence type="predicted"/>
<protein>
    <recommendedName>
        <fullName evidence="3">IS110 family transposase</fullName>
    </recommendedName>
</protein>
<accession>A0A7G9TAU7</accession>
<gene>
    <name evidence="1" type="ORF">IAE60_15030</name>
</gene>
<dbReference type="Proteomes" id="UP000515838">
    <property type="component" value="Chromosome"/>
</dbReference>
<evidence type="ECO:0008006" key="3">
    <source>
        <dbReference type="Google" id="ProtNLM"/>
    </source>
</evidence>
<dbReference type="GeneID" id="81472299"/>
<reference evidence="1 2" key="1">
    <citation type="submission" date="2020-08" db="EMBL/GenBank/DDBJ databases">
        <title>Streptomycin Non-resistant strain, P. mexicana.</title>
        <authorList>
            <person name="Ganesh-Kumar S."/>
            <person name="Zhe T."/>
            <person name="Yu Z."/>
            <person name="Min Y."/>
        </authorList>
    </citation>
    <scope>NUCLEOTIDE SEQUENCE [LARGE SCALE GENOMIC DNA]</scope>
    <source>
        <strain evidence="1 2">GTZY2</strain>
    </source>
</reference>
<evidence type="ECO:0000313" key="2">
    <source>
        <dbReference type="Proteomes" id="UP000515838"/>
    </source>
</evidence>
<sequence>MDELDKLCATIVERCSQRADLQRAEIRLTLQLKAICRRFVKGDVPDSVRLYSSLQGKSDHPYRTTALAVTQVLLNAREDIRQGRLLIEAQLEQDVRALPIWPRVKATHGLGFLGVALLIGATGDLRRYSNHSKVWKRLGLAVIDGRCQRKVPGPEGVRQGFSPNRRSTMWNLGSNMLRTQSGLPTGRRYKAREPGPFRLGYDARKAYELANGLPKAHAHNRAKRYMEKKLVRNIWRAWREAGPALAPALAPA</sequence>
<evidence type="ECO:0000313" key="1">
    <source>
        <dbReference type="EMBL" id="QNN77222.1"/>
    </source>
</evidence>
<dbReference type="AlphaFoldDB" id="A0A7G9TAU7"/>
<organism evidence="1 2">
    <name type="scientific">Pseudoxanthomonas mexicana</name>
    <dbReference type="NCBI Taxonomy" id="128785"/>
    <lineage>
        <taxon>Bacteria</taxon>
        <taxon>Pseudomonadati</taxon>
        <taxon>Pseudomonadota</taxon>
        <taxon>Gammaproteobacteria</taxon>
        <taxon>Lysobacterales</taxon>
        <taxon>Lysobacteraceae</taxon>
        <taxon>Pseudoxanthomonas</taxon>
    </lineage>
</organism>
<name>A0A7G9TAU7_PSEMX</name>